<dbReference type="RefSeq" id="WP_149608098.1">
    <property type="nucleotide sequence ID" value="NZ_VTZD01000024.1"/>
</dbReference>
<dbReference type="EMBL" id="VTZD01000024">
    <property type="protein sequence ID" value="KAA1141964.1"/>
    <property type="molecule type" value="Genomic_DNA"/>
</dbReference>
<feature type="chain" id="PRO_5022926744" evidence="1">
    <location>
        <begin position="25"/>
        <end position="113"/>
    </location>
</feature>
<keyword evidence="1" id="KW-0732">Signal</keyword>
<sequence length="113" mass="12472">MFRVFSLFMGLSLPVAALSVQMTAADSAASHKIRFMQEQSGTNHSRMAAFVQADQVFSQWCGKTATITDLKRISKQDGFISLYAVLSEGKAQGMTQTKNLLMKDNPKFCKGDK</sequence>
<protein>
    <submittedName>
        <fullName evidence="2">Uncharacterized protein</fullName>
    </submittedName>
</protein>
<reference evidence="2 3" key="1">
    <citation type="submission" date="2019-08" db="EMBL/GenBank/DDBJ databases">
        <title>Draft genome sequence of Citrobacter portucalensis strain isolated from green turtle.</title>
        <authorList>
            <person name="Fernandes M.R."/>
            <person name="Sellera F.P."/>
            <person name="Goldeberg D.W."/>
            <person name="Costa D.C."/>
            <person name="Lincopan N."/>
        </authorList>
    </citation>
    <scope>NUCLEOTIDE SEQUENCE [LARGE SCALE GENOMIC DNA]</scope>
    <source>
        <strain evidence="2 3">TV06</strain>
    </source>
</reference>
<organism evidence="2 3">
    <name type="scientific">Citrobacter portucalensis</name>
    <dbReference type="NCBI Taxonomy" id="1639133"/>
    <lineage>
        <taxon>Bacteria</taxon>
        <taxon>Pseudomonadati</taxon>
        <taxon>Pseudomonadota</taxon>
        <taxon>Gammaproteobacteria</taxon>
        <taxon>Enterobacterales</taxon>
        <taxon>Enterobacteriaceae</taxon>
        <taxon>Citrobacter</taxon>
        <taxon>Citrobacter freundii complex</taxon>
    </lineage>
</organism>
<comment type="caution">
    <text evidence="2">The sequence shown here is derived from an EMBL/GenBank/DDBJ whole genome shotgun (WGS) entry which is preliminary data.</text>
</comment>
<evidence type="ECO:0000313" key="3">
    <source>
        <dbReference type="Proteomes" id="UP000323297"/>
    </source>
</evidence>
<name>A0A5B0SZ23_9ENTR</name>
<evidence type="ECO:0000313" key="2">
    <source>
        <dbReference type="EMBL" id="KAA1141964.1"/>
    </source>
</evidence>
<feature type="signal peptide" evidence="1">
    <location>
        <begin position="1"/>
        <end position="24"/>
    </location>
</feature>
<dbReference type="Proteomes" id="UP000323297">
    <property type="component" value="Unassembled WGS sequence"/>
</dbReference>
<dbReference type="AlphaFoldDB" id="A0A5B0SZ23"/>
<accession>A0A5B0SZ23</accession>
<evidence type="ECO:0000256" key="1">
    <source>
        <dbReference type="SAM" id="SignalP"/>
    </source>
</evidence>
<proteinExistence type="predicted"/>
<gene>
    <name evidence="2" type="ORF">D3H66_19520</name>
</gene>